<evidence type="ECO:0000256" key="3">
    <source>
        <dbReference type="ARBA" id="ARBA00022692"/>
    </source>
</evidence>
<keyword evidence="9" id="KW-1185">Reference proteome</keyword>
<proteinExistence type="inferred from homology"/>
<dbReference type="Pfam" id="PF04138">
    <property type="entry name" value="GtrA_DPMS_TM"/>
    <property type="match status" value="1"/>
</dbReference>
<reference evidence="8" key="1">
    <citation type="submission" date="2020-12" db="EMBL/GenBank/DDBJ databases">
        <title>The genome sequence of Inhella sp. 4Y17.</title>
        <authorList>
            <person name="Liu Y."/>
        </authorList>
    </citation>
    <scope>NUCLEOTIDE SEQUENCE</scope>
    <source>
        <strain evidence="8">4Y10</strain>
    </source>
</reference>
<feature type="domain" description="GtrA/DPMS transmembrane" evidence="7">
    <location>
        <begin position="7"/>
        <end position="121"/>
    </location>
</feature>
<protein>
    <submittedName>
        <fullName evidence="8">GtrA family protein</fullName>
    </submittedName>
</protein>
<feature type="transmembrane region" description="Helical" evidence="6">
    <location>
        <begin position="7"/>
        <end position="29"/>
    </location>
</feature>
<dbReference type="EMBL" id="JAEDAL010000001">
    <property type="protein sequence ID" value="MBH9552062.1"/>
    <property type="molecule type" value="Genomic_DNA"/>
</dbReference>
<accession>A0A931NCI9</accession>
<dbReference type="AlphaFoldDB" id="A0A931NCI9"/>
<dbReference type="Proteomes" id="UP000620139">
    <property type="component" value="Unassembled WGS sequence"/>
</dbReference>
<dbReference type="PANTHER" id="PTHR38459:SF1">
    <property type="entry name" value="PROPHAGE BACTOPRENOL-LINKED GLUCOSE TRANSLOCASE HOMOLOG"/>
    <property type="match status" value="1"/>
</dbReference>
<evidence type="ECO:0000256" key="2">
    <source>
        <dbReference type="ARBA" id="ARBA00009399"/>
    </source>
</evidence>
<keyword evidence="4 6" id="KW-1133">Transmembrane helix</keyword>
<feature type="transmembrane region" description="Helical" evidence="6">
    <location>
        <begin position="68"/>
        <end position="90"/>
    </location>
</feature>
<keyword evidence="5 6" id="KW-0472">Membrane</keyword>
<organism evidence="8 9">
    <name type="scientific">Inhella gelatinilytica</name>
    <dbReference type="NCBI Taxonomy" id="2795030"/>
    <lineage>
        <taxon>Bacteria</taxon>
        <taxon>Pseudomonadati</taxon>
        <taxon>Pseudomonadota</taxon>
        <taxon>Betaproteobacteria</taxon>
        <taxon>Burkholderiales</taxon>
        <taxon>Sphaerotilaceae</taxon>
        <taxon>Inhella</taxon>
    </lineage>
</organism>
<comment type="caution">
    <text evidence="8">The sequence shown here is derived from an EMBL/GenBank/DDBJ whole genome shotgun (WGS) entry which is preliminary data.</text>
</comment>
<evidence type="ECO:0000313" key="9">
    <source>
        <dbReference type="Proteomes" id="UP000620139"/>
    </source>
</evidence>
<gene>
    <name evidence="8" type="ORF">I7X43_04280</name>
</gene>
<name>A0A931NCI9_9BURK</name>
<evidence type="ECO:0000256" key="6">
    <source>
        <dbReference type="SAM" id="Phobius"/>
    </source>
</evidence>
<evidence type="ECO:0000256" key="4">
    <source>
        <dbReference type="ARBA" id="ARBA00022989"/>
    </source>
</evidence>
<dbReference type="PANTHER" id="PTHR38459">
    <property type="entry name" value="PROPHAGE BACTOPRENOL-LINKED GLUCOSE TRANSLOCASE HOMOLOG"/>
    <property type="match status" value="1"/>
</dbReference>
<comment type="similarity">
    <text evidence="2">Belongs to the GtrA family.</text>
</comment>
<feature type="transmembrane region" description="Helical" evidence="6">
    <location>
        <begin position="96"/>
        <end position="115"/>
    </location>
</feature>
<comment type="subcellular location">
    <subcellularLocation>
        <location evidence="1">Membrane</location>
        <topology evidence="1">Multi-pass membrane protein</topology>
    </subcellularLocation>
</comment>
<dbReference type="InterPro" id="IPR007267">
    <property type="entry name" value="GtrA_DPMS_TM"/>
</dbReference>
<feature type="transmembrane region" description="Helical" evidence="6">
    <location>
        <begin position="35"/>
        <end position="56"/>
    </location>
</feature>
<dbReference type="GO" id="GO:0005886">
    <property type="term" value="C:plasma membrane"/>
    <property type="evidence" value="ECO:0007669"/>
    <property type="project" value="TreeGrafter"/>
</dbReference>
<evidence type="ECO:0000256" key="1">
    <source>
        <dbReference type="ARBA" id="ARBA00004141"/>
    </source>
</evidence>
<evidence type="ECO:0000313" key="8">
    <source>
        <dbReference type="EMBL" id="MBH9552062.1"/>
    </source>
</evidence>
<keyword evidence="3 6" id="KW-0812">Transmembrane</keyword>
<evidence type="ECO:0000259" key="7">
    <source>
        <dbReference type="Pfam" id="PF04138"/>
    </source>
</evidence>
<dbReference type="InterPro" id="IPR051401">
    <property type="entry name" value="GtrA_CellWall_Glycosyl"/>
</dbReference>
<dbReference type="RefSeq" id="WP_198099642.1">
    <property type="nucleotide sequence ID" value="NZ_JAEDAL010000001.1"/>
</dbReference>
<sequence length="125" mass="13596">MLKQVARYGVVGLIGTAAHFLLMVAAVEIGDWDPVAAGVLGFVAALVISYALNRCWTFRTGGPVAKGFLRFTAVALFALAVNSGLLFVLVHGVQLHYLQAQIALIWVPPCLNFVLNRRWTFATPR</sequence>
<evidence type="ECO:0000256" key="5">
    <source>
        <dbReference type="ARBA" id="ARBA00023136"/>
    </source>
</evidence>
<dbReference type="GO" id="GO:0000271">
    <property type="term" value="P:polysaccharide biosynthetic process"/>
    <property type="evidence" value="ECO:0007669"/>
    <property type="project" value="InterPro"/>
</dbReference>